<keyword evidence="2" id="KW-1185">Reference proteome</keyword>
<name>A0A4S4LHG4_9AGAM</name>
<proteinExistence type="predicted"/>
<dbReference type="AlphaFoldDB" id="A0A4S4LHG4"/>
<comment type="caution">
    <text evidence="1">The sequence shown here is derived from an EMBL/GenBank/DDBJ whole genome shotgun (WGS) entry which is preliminary data.</text>
</comment>
<reference evidence="1 2" key="1">
    <citation type="submission" date="2019-02" db="EMBL/GenBank/DDBJ databases">
        <title>Genome sequencing of the rare red list fungi Bondarzewia mesenterica.</title>
        <authorList>
            <person name="Buettner E."/>
            <person name="Kellner H."/>
        </authorList>
    </citation>
    <scope>NUCLEOTIDE SEQUENCE [LARGE SCALE GENOMIC DNA]</scope>
    <source>
        <strain evidence="1 2">DSM 108281</strain>
    </source>
</reference>
<sequence length="470" mass="52844">MVRSAELSSVSVARQHLLDYFADLTQTTIVIKHLPASMSASWNKKVINLPPLPNETWLQILEWATFVPGILDPDIHNPFDYPLPAPFRPPLDTAEEQREIRMSLVTKRYLVRVCKRWHALAMPLLYESVYIGRVRSLLSLRDNLVASQRQETEGGIACALGLWVRRLDVAVRDFHGQPNDSWPLPDIMNCLPKLRILIMVTKRPSLFPPTLLAIGKTCGSSLQKLMCNTYTSTLCQGETGFRDLRNLRTLITGPVFDQNWAAVCPFAMTLSPSCDFVTLPNIRARPHVHEGLDDGYTSFPFFRQARICLSVSEAHLSPCVLEMLAVRGSKLTTAYLDLTSKNSVKSVTGALKKHCPRLAHIIIVVDSWYTFLHESSVDPQFPPITHLGLSCRENQTRHSTYNSIFRYLVDFAPRTLEVVRFLNPRGVADLRDHHSEALVVGASQLRKLGIRVEDHEGNDLTRGGFAGVSS</sequence>
<organism evidence="1 2">
    <name type="scientific">Bondarzewia mesenterica</name>
    <dbReference type="NCBI Taxonomy" id="1095465"/>
    <lineage>
        <taxon>Eukaryota</taxon>
        <taxon>Fungi</taxon>
        <taxon>Dikarya</taxon>
        <taxon>Basidiomycota</taxon>
        <taxon>Agaricomycotina</taxon>
        <taxon>Agaricomycetes</taxon>
        <taxon>Russulales</taxon>
        <taxon>Bondarzewiaceae</taxon>
        <taxon>Bondarzewia</taxon>
    </lineage>
</organism>
<protein>
    <recommendedName>
        <fullName evidence="3">F-box domain-containing protein</fullName>
    </recommendedName>
</protein>
<evidence type="ECO:0008006" key="3">
    <source>
        <dbReference type="Google" id="ProtNLM"/>
    </source>
</evidence>
<accession>A0A4S4LHG4</accession>
<dbReference type="OrthoDB" id="3256525at2759"/>
<evidence type="ECO:0000313" key="1">
    <source>
        <dbReference type="EMBL" id="THH10721.1"/>
    </source>
</evidence>
<dbReference type="EMBL" id="SGPL01000554">
    <property type="protein sequence ID" value="THH10721.1"/>
    <property type="molecule type" value="Genomic_DNA"/>
</dbReference>
<gene>
    <name evidence="1" type="ORF">EW146_g8280</name>
</gene>
<evidence type="ECO:0000313" key="2">
    <source>
        <dbReference type="Proteomes" id="UP000310158"/>
    </source>
</evidence>
<dbReference type="Proteomes" id="UP000310158">
    <property type="component" value="Unassembled WGS sequence"/>
</dbReference>